<reference evidence="1" key="1">
    <citation type="journal article" date="2020" name="Stud. Mycol.">
        <title>101 Dothideomycetes genomes: a test case for predicting lifestyles and emergence of pathogens.</title>
        <authorList>
            <person name="Haridas S."/>
            <person name="Albert R."/>
            <person name="Binder M."/>
            <person name="Bloem J."/>
            <person name="Labutti K."/>
            <person name="Salamov A."/>
            <person name="Andreopoulos B."/>
            <person name="Baker S."/>
            <person name="Barry K."/>
            <person name="Bills G."/>
            <person name="Bluhm B."/>
            <person name="Cannon C."/>
            <person name="Castanera R."/>
            <person name="Culley D."/>
            <person name="Daum C."/>
            <person name="Ezra D."/>
            <person name="Gonzalez J."/>
            <person name="Henrissat B."/>
            <person name="Kuo A."/>
            <person name="Liang C."/>
            <person name="Lipzen A."/>
            <person name="Lutzoni F."/>
            <person name="Magnuson J."/>
            <person name="Mondo S."/>
            <person name="Nolan M."/>
            <person name="Ohm R."/>
            <person name="Pangilinan J."/>
            <person name="Park H.-J."/>
            <person name="Ramirez L."/>
            <person name="Alfaro M."/>
            <person name="Sun H."/>
            <person name="Tritt A."/>
            <person name="Yoshinaga Y."/>
            <person name="Zwiers L.-H."/>
            <person name="Turgeon B."/>
            <person name="Goodwin S."/>
            <person name="Spatafora J."/>
            <person name="Crous P."/>
            <person name="Grigoriev I."/>
        </authorList>
    </citation>
    <scope>NUCLEOTIDE SEQUENCE</scope>
    <source>
        <strain evidence="1">CBS 161.51</strain>
    </source>
</reference>
<sequence>MPAVSKSYLPAFAAFIAFGITYTTVVASKEGAAIDGARKRWQDQHASARNALSGGMSLADLEAKQ</sequence>
<keyword evidence="2" id="KW-1185">Reference proteome</keyword>
<gene>
    <name evidence="1" type="ORF">EJ02DRAFT_453868</name>
</gene>
<protein>
    <submittedName>
        <fullName evidence="1">Uncharacterized protein</fullName>
    </submittedName>
</protein>
<name>A0A6A5STK7_9PLEO</name>
<dbReference type="OrthoDB" id="3707219at2759"/>
<dbReference type="AlphaFoldDB" id="A0A6A5STK7"/>
<organism evidence="1 2">
    <name type="scientific">Clathrospora elynae</name>
    <dbReference type="NCBI Taxonomy" id="706981"/>
    <lineage>
        <taxon>Eukaryota</taxon>
        <taxon>Fungi</taxon>
        <taxon>Dikarya</taxon>
        <taxon>Ascomycota</taxon>
        <taxon>Pezizomycotina</taxon>
        <taxon>Dothideomycetes</taxon>
        <taxon>Pleosporomycetidae</taxon>
        <taxon>Pleosporales</taxon>
        <taxon>Diademaceae</taxon>
        <taxon>Clathrospora</taxon>
    </lineage>
</organism>
<evidence type="ECO:0000313" key="2">
    <source>
        <dbReference type="Proteomes" id="UP000800038"/>
    </source>
</evidence>
<evidence type="ECO:0000313" key="1">
    <source>
        <dbReference type="EMBL" id="KAF1942962.1"/>
    </source>
</evidence>
<dbReference type="EMBL" id="ML976030">
    <property type="protein sequence ID" value="KAF1942962.1"/>
    <property type="molecule type" value="Genomic_DNA"/>
</dbReference>
<proteinExistence type="predicted"/>
<accession>A0A6A5STK7</accession>
<dbReference type="Proteomes" id="UP000800038">
    <property type="component" value="Unassembled WGS sequence"/>
</dbReference>